<evidence type="ECO:0000256" key="6">
    <source>
        <dbReference type="PIRNR" id="PIRNR006221"/>
    </source>
</evidence>
<evidence type="ECO:0000256" key="1">
    <source>
        <dbReference type="ARBA" id="ARBA00009460"/>
    </source>
</evidence>
<dbReference type="Gene3D" id="3.30.200.20">
    <property type="entry name" value="Phosphorylase Kinase, domain 1"/>
    <property type="match status" value="1"/>
</dbReference>
<dbReference type="PANTHER" id="PTHR12149:SF8">
    <property type="entry name" value="PROTEIN-RIBULOSAMINE 3-KINASE"/>
    <property type="match status" value="1"/>
</dbReference>
<keyword evidence="4 6" id="KW-0418">Kinase</keyword>
<dbReference type="InterPro" id="IPR016477">
    <property type="entry name" value="Fructo-/Ketosamine-3-kinase"/>
</dbReference>
<keyword evidence="2 6" id="KW-0808">Transferase</keyword>
<evidence type="ECO:0000256" key="2">
    <source>
        <dbReference type="ARBA" id="ARBA00022679"/>
    </source>
</evidence>
<evidence type="ECO:0000313" key="7">
    <source>
        <dbReference type="EMBL" id="HFN00438.1"/>
    </source>
</evidence>
<dbReference type="Pfam" id="PF03881">
    <property type="entry name" value="Fructosamin_kin"/>
    <property type="match status" value="1"/>
</dbReference>
<reference evidence="7" key="1">
    <citation type="journal article" date="2020" name="mSystems">
        <title>Genome- and Community-Level Interaction Insights into Carbon Utilization and Element Cycling Functions of Hydrothermarchaeota in Hydrothermal Sediment.</title>
        <authorList>
            <person name="Zhou Z."/>
            <person name="Liu Y."/>
            <person name="Xu W."/>
            <person name="Pan J."/>
            <person name="Luo Z.H."/>
            <person name="Li M."/>
        </authorList>
    </citation>
    <scope>NUCLEOTIDE SEQUENCE [LARGE SCALE GENOMIC DNA]</scope>
    <source>
        <strain evidence="7">SpSt-418</strain>
    </source>
</reference>
<dbReference type="GO" id="GO:0005524">
    <property type="term" value="F:ATP binding"/>
    <property type="evidence" value="ECO:0007669"/>
    <property type="project" value="UniProtKB-KW"/>
</dbReference>
<protein>
    <submittedName>
        <fullName evidence="7">Fructosamine kinase family protein</fullName>
    </submittedName>
</protein>
<gene>
    <name evidence="7" type="ORF">ENR64_22360</name>
</gene>
<name>A0A7C3PSC7_9CYAN</name>
<dbReference type="FunFam" id="3.30.200.20:FF:000264">
    <property type="entry name" value="Protein-ribulosamine 3-kinase, chloroplastic"/>
    <property type="match status" value="1"/>
</dbReference>
<evidence type="ECO:0000256" key="3">
    <source>
        <dbReference type="ARBA" id="ARBA00022741"/>
    </source>
</evidence>
<dbReference type="AlphaFoldDB" id="A0A7C3PSC7"/>
<dbReference type="PIRSF" id="PIRSF006221">
    <property type="entry name" value="Ketosamine-3-kinase"/>
    <property type="match status" value="1"/>
</dbReference>
<organism evidence="7">
    <name type="scientific">Oscillatoriales cyanobacterium SpSt-418</name>
    <dbReference type="NCBI Taxonomy" id="2282169"/>
    <lineage>
        <taxon>Bacteria</taxon>
        <taxon>Bacillati</taxon>
        <taxon>Cyanobacteriota</taxon>
        <taxon>Cyanophyceae</taxon>
        <taxon>Oscillatoriophycideae</taxon>
        <taxon>Oscillatoriales</taxon>
    </lineage>
</organism>
<dbReference type="GO" id="GO:0005737">
    <property type="term" value="C:cytoplasm"/>
    <property type="evidence" value="ECO:0007669"/>
    <property type="project" value="UniProtKB-ARBA"/>
</dbReference>
<dbReference type="SUPFAM" id="SSF56112">
    <property type="entry name" value="Protein kinase-like (PK-like)"/>
    <property type="match status" value="1"/>
</dbReference>
<dbReference type="GO" id="GO:0016301">
    <property type="term" value="F:kinase activity"/>
    <property type="evidence" value="ECO:0007669"/>
    <property type="project" value="UniProtKB-UniRule"/>
</dbReference>
<keyword evidence="5" id="KW-0067">ATP-binding</keyword>
<dbReference type="PANTHER" id="PTHR12149">
    <property type="entry name" value="FRUCTOSAMINE 3 KINASE-RELATED PROTEIN"/>
    <property type="match status" value="1"/>
</dbReference>
<dbReference type="InterPro" id="IPR011009">
    <property type="entry name" value="Kinase-like_dom_sf"/>
</dbReference>
<evidence type="ECO:0000256" key="4">
    <source>
        <dbReference type="ARBA" id="ARBA00022777"/>
    </source>
</evidence>
<keyword evidence="3" id="KW-0547">Nucleotide-binding</keyword>
<dbReference type="EMBL" id="DSRU01000321">
    <property type="protein sequence ID" value="HFN00438.1"/>
    <property type="molecule type" value="Genomic_DNA"/>
</dbReference>
<comment type="similarity">
    <text evidence="1 6">Belongs to the fructosamine kinase family.</text>
</comment>
<accession>A0A7C3PSC7</accession>
<sequence>MWDDIAAHIEKVTQKPFVVSDRRSVGGGCINQGYRVSSGDRSYFVKLNRATQVEMFIAEASGLEQMAETRAIRVPKPICWGTAGDTSYLVLEWIDLGRGSTAAWCEMGRQLAAMHQSTSSLGFGWERNNTIGATPQINDWKSDWTEFWVENRIGFQLRMARRRGGHFPQGDRLLAQIPHLLAGYSPAPSIVHGDLWSGNAAITAEGEPVIFDPATYYGDREVDLAMTELFGGFGSDFYRGYNEVYPIDEGYSLRKTLYNLYHILNHFNLFGGGYDSQANRMIDQLLAKV</sequence>
<proteinExistence type="inferred from homology"/>
<comment type="caution">
    <text evidence="7">The sequence shown here is derived from an EMBL/GenBank/DDBJ whole genome shotgun (WGS) entry which is preliminary data.</text>
</comment>
<evidence type="ECO:0000256" key="5">
    <source>
        <dbReference type="ARBA" id="ARBA00022840"/>
    </source>
</evidence>
<dbReference type="Gene3D" id="3.90.1200.10">
    <property type="match status" value="1"/>
</dbReference>